<evidence type="ECO:0000313" key="1">
    <source>
        <dbReference type="EMBL" id="KAI0063827.1"/>
    </source>
</evidence>
<reference evidence="1" key="2">
    <citation type="journal article" date="2022" name="New Phytol.">
        <title>Evolutionary transition to the ectomycorrhizal habit in the genomes of a hyperdiverse lineage of mushroom-forming fungi.</title>
        <authorList>
            <person name="Looney B."/>
            <person name="Miyauchi S."/>
            <person name="Morin E."/>
            <person name="Drula E."/>
            <person name="Courty P.E."/>
            <person name="Kohler A."/>
            <person name="Kuo A."/>
            <person name="LaButti K."/>
            <person name="Pangilinan J."/>
            <person name="Lipzen A."/>
            <person name="Riley R."/>
            <person name="Andreopoulos W."/>
            <person name="He G."/>
            <person name="Johnson J."/>
            <person name="Nolan M."/>
            <person name="Tritt A."/>
            <person name="Barry K.W."/>
            <person name="Grigoriev I.V."/>
            <person name="Nagy L.G."/>
            <person name="Hibbett D."/>
            <person name="Henrissat B."/>
            <person name="Matheny P.B."/>
            <person name="Labbe J."/>
            <person name="Martin F.M."/>
        </authorList>
    </citation>
    <scope>NUCLEOTIDE SEQUENCE</scope>
    <source>
        <strain evidence="1">HHB10654</strain>
    </source>
</reference>
<sequence>MRGPMFELREGCDPKRYRDAPILHFGFGINEEQIYRVAAASSLLPVKRHLEKVANARLHFRIPVSYEFELMFALYSNYSIEDEQYEDEHEQEVLRIIQSELGIEQQPPLWYWDRSNNG</sequence>
<comment type="caution">
    <text evidence="1">The sequence shown here is derived from an EMBL/GenBank/DDBJ whole genome shotgun (WGS) entry which is preliminary data.</text>
</comment>
<keyword evidence="2" id="KW-1185">Reference proteome</keyword>
<dbReference type="EMBL" id="MU277201">
    <property type="protein sequence ID" value="KAI0063827.1"/>
    <property type="molecule type" value="Genomic_DNA"/>
</dbReference>
<proteinExistence type="predicted"/>
<protein>
    <submittedName>
        <fullName evidence="1">Uncharacterized protein</fullName>
    </submittedName>
</protein>
<organism evidence="1 2">
    <name type="scientific">Artomyces pyxidatus</name>
    <dbReference type="NCBI Taxonomy" id="48021"/>
    <lineage>
        <taxon>Eukaryota</taxon>
        <taxon>Fungi</taxon>
        <taxon>Dikarya</taxon>
        <taxon>Basidiomycota</taxon>
        <taxon>Agaricomycotina</taxon>
        <taxon>Agaricomycetes</taxon>
        <taxon>Russulales</taxon>
        <taxon>Auriscalpiaceae</taxon>
        <taxon>Artomyces</taxon>
    </lineage>
</organism>
<accession>A0ACB8T5P9</accession>
<reference evidence="1" key="1">
    <citation type="submission" date="2021-03" db="EMBL/GenBank/DDBJ databases">
        <authorList>
            <consortium name="DOE Joint Genome Institute"/>
            <person name="Ahrendt S."/>
            <person name="Looney B.P."/>
            <person name="Miyauchi S."/>
            <person name="Morin E."/>
            <person name="Drula E."/>
            <person name="Courty P.E."/>
            <person name="Chicoki N."/>
            <person name="Fauchery L."/>
            <person name="Kohler A."/>
            <person name="Kuo A."/>
            <person name="Labutti K."/>
            <person name="Pangilinan J."/>
            <person name="Lipzen A."/>
            <person name="Riley R."/>
            <person name="Andreopoulos W."/>
            <person name="He G."/>
            <person name="Johnson J."/>
            <person name="Barry K.W."/>
            <person name="Grigoriev I.V."/>
            <person name="Nagy L."/>
            <person name="Hibbett D."/>
            <person name="Henrissat B."/>
            <person name="Matheny P.B."/>
            <person name="Labbe J."/>
            <person name="Martin F."/>
        </authorList>
    </citation>
    <scope>NUCLEOTIDE SEQUENCE</scope>
    <source>
        <strain evidence="1">HHB10654</strain>
    </source>
</reference>
<dbReference type="Proteomes" id="UP000814140">
    <property type="component" value="Unassembled WGS sequence"/>
</dbReference>
<name>A0ACB8T5P9_9AGAM</name>
<evidence type="ECO:0000313" key="2">
    <source>
        <dbReference type="Proteomes" id="UP000814140"/>
    </source>
</evidence>
<gene>
    <name evidence="1" type="ORF">BV25DRAFT_1823885</name>
</gene>